<organism evidence="2 3">
    <name type="scientific">Cordyceps javanica</name>
    <dbReference type="NCBI Taxonomy" id="43265"/>
    <lineage>
        <taxon>Eukaryota</taxon>
        <taxon>Fungi</taxon>
        <taxon>Dikarya</taxon>
        <taxon>Ascomycota</taxon>
        <taxon>Pezizomycotina</taxon>
        <taxon>Sordariomycetes</taxon>
        <taxon>Hypocreomycetidae</taxon>
        <taxon>Hypocreales</taxon>
        <taxon>Cordycipitaceae</taxon>
        <taxon>Cordyceps</taxon>
    </lineage>
</organism>
<proteinExistence type="predicted"/>
<dbReference type="AlphaFoldDB" id="A0A545W9Q3"/>
<dbReference type="EMBL" id="SPUK01000002">
    <property type="protein sequence ID" value="TQV99606.1"/>
    <property type="molecule type" value="Genomic_DNA"/>
</dbReference>
<comment type="caution">
    <text evidence="2">The sequence shown here is derived from an EMBL/GenBank/DDBJ whole genome shotgun (WGS) entry which is preliminary data.</text>
</comment>
<protein>
    <submittedName>
        <fullName evidence="2">Uncharacterized protein</fullName>
    </submittedName>
</protein>
<dbReference type="Proteomes" id="UP000315783">
    <property type="component" value="Unassembled WGS sequence"/>
</dbReference>
<sequence length="173" mass="18293">MRVEDGSFKPRAGVNGASCAQQCQNPGVTSAGAGAGARNDGLELEQVNVVMVSLRWRRREGRSAGQVGVAMGWIAMGKLLTDLGKNGQSCGRSNTNRESSELQVKRSRGCGRRITTEGRAWDTGTQGGQGNQEREVVKRAELPNLGYLGRARGARGIARKCARRCSGTAVGCG</sequence>
<feature type="region of interest" description="Disordered" evidence="1">
    <location>
        <begin position="86"/>
        <end position="109"/>
    </location>
</feature>
<name>A0A545W9Q3_9HYPO</name>
<reference evidence="2 3" key="1">
    <citation type="journal article" date="2019" name="Appl. Microbiol. Biotechnol.">
        <title>Genome sequence of Isaria javanica and comparative genome analysis insights into family S53 peptidase evolution in fungal entomopathogens.</title>
        <authorList>
            <person name="Lin R."/>
            <person name="Zhang X."/>
            <person name="Xin B."/>
            <person name="Zou M."/>
            <person name="Gao Y."/>
            <person name="Qin F."/>
            <person name="Hu Q."/>
            <person name="Xie B."/>
            <person name="Cheng X."/>
        </authorList>
    </citation>
    <scope>NUCLEOTIDE SEQUENCE [LARGE SCALE GENOMIC DNA]</scope>
    <source>
        <strain evidence="2 3">IJ1G</strain>
    </source>
</reference>
<evidence type="ECO:0000313" key="3">
    <source>
        <dbReference type="Proteomes" id="UP000315783"/>
    </source>
</evidence>
<evidence type="ECO:0000256" key="1">
    <source>
        <dbReference type="SAM" id="MobiDB-lite"/>
    </source>
</evidence>
<gene>
    <name evidence="2" type="ORF">IF1G_01821</name>
</gene>
<evidence type="ECO:0000313" key="2">
    <source>
        <dbReference type="EMBL" id="TQV99606.1"/>
    </source>
</evidence>
<feature type="compositionally biased region" description="Polar residues" evidence="1">
    <location>
        <begin position="86"/>
        <end position="97"/>
    </location>
</feature>
<keyword evidence="3" id="KW-1185">Reference proteome</keyword>
<accession>A0A545W9Q3</accession>